<evidence type="ECO:0000313" key="8">
    <source>
        <dbReference type="JaponicusDB" id="SJAG_01956"/>
    </source>
</evidence>
<organism evidence="7 9">
    <name type="scientific">Schizosaccharomyces japonicus (strain yFS275 / FY16936)</name>
    <name type="common">Fission yeast</name>
    <dbReference type="NCBI Taxonomy" id="402676"/>
    <lineage>
        <taxon>Eukaryota</taxon>
        <taxon>Fungi</taxon>
        <taxon>Dikarya</taxon>
        <taxon>Ascomycota</taxon>
        <taxon>Taphrinomycotina</taxon>
        <taxon>Schizosaccharomycetes</taxon>
        <taxon>Schizosaccharomycetales</taxon>
        <taxon>Schizosaccharomycetaceae</taxon>
        <taxon>Schizosaccharomyces</taxon>
    </lineage>
</organism>
<dbReference type="STRING" id="402676.B6JZC7"/>
<dbReference type="GO" id="GO:0007091">
    <property type="term" value="P:metaphase/anaphase transition of mitotic cell cycle"/>
    <property type="evidence" value="ECO:0000318"/>
    <property type="project" value="GO_Central"/>
</dbReference>
<dbReference type="PANTHER" id="PTHR12558">
    <property type="entry name" value="CELL DIVISION CYCLE 16,23,27"/>
    <property type="match status" value="1"/>
</dbReference>
<dbReference type="RefSeq" id="XP_002173188.1">
    <property type="nucleotide sequence ID" value="XM_002173152.2"/>
</dbReference>
<dbReference type="GO" id="GO:0051301">
    <property type="term" value="P:cell division"/>
    <property type="evidence" value="ECO:0000318"/>
    <property type="project" value="GO_Central"/>
</dbReference>
<dbReference type="InterPro" id="IPR011990">
    <property type="entry name" value="TPR-like_helical_dom_sf"/>
</dbReference>
<dbReference type="InterPro" id="IPR019734">
    <property type="entry name" value="TPR_rpt"/>
</dbReference>
<dbReference type="GO" id="GO:0005737">
    <property type="term" value="C:cytoplasm"/>
    <property type="evidence" value="ECO:0000318"/>
    <property type="project" value="GO_Central"/>
</dbReference>
<feature type="repeat" description="TPR" evidence="6">
    <location>
        <begin position="503"/>
        <end position="536"/>
    </location>
</feature>
<feature type="repeat" description="TPR" evidence="6">
    <location>
        <begin position="537"/>
        <end position="570"/>
    </location>
</feature>
<feature type="repeat" description="TPR" evidence="6">
    <location>
        <begin position="115"/>
        <end position="148"/>
    </location>
</feature>
<dbReference type="GO" id="GO:0000070">
    <property type="term" value="P:mitotic sister chromatid segregation"/>
    <property type="evidence" value="ECO:0007669"/>
    <property type="project" value="EnsemblFungi"/>
</dbReference>
<dbReference type="GO" id="GO:0003677">
    <property type="term" value="F:DNA binding"/>
    <property type="evidence" value="ECO:0007669"/>
    <property type="project" value="EnsemblFungi"/>
</dbReference>
<dbReference type="OMA" id="VAPECAY"/>
<dbReference type="Gene3D" id="1.25.40.10">
    <property type="entry name" value="Tetratricopeptide repeat domain"/>
    <property type="match status" value="4"/>
</dbReference>
<dbReference type="AlphaFoldDB" id="B6JZC7"/>
<sequence length="669" mass="75850">MSERLRSIIWYSIDIQDYKNAIFFAERLYTMEGSLDNLCLLAHTHLLQLNYAMTFQLLEKHAINPISCYTFAKACLYLGKYKQGISALEMTQESWRRLPPQLGDSTVRRTRPDAGSMFELLGHLYMKSGIVKKAAECFAEALSANPYLFTAFQSLVAIGVHISVEEIFTNMPAFSIQEYSPSETTTPTPLFGKVPSAANTPTNPTSSYVPNIFAVGKGFEYLQTPQNNSLNTDPSNKFSTPVPSFSAALKQTPLSRAGTNVTPNDASRFDTGTRKTPALFQDLRKTVIPPRPVSTATLTAPASSTSAAVVTSKKAIRSEQAARPTDEEYIITILKLIAQGCYALAQYDLPEALKCFQALPLAEQNSSFILAKLGLVYFELVQYDKAVFYFEKLRRGYPARIEDMEVYSTALWHLQKKVELSYLAHEALELHPYAPQSWCILANCFSLQREHSQALKCITRAIQLDSTFEYAYTLQGHEYSANEEYEKAKTSFRRAIRINIRHYNAWYGIGMVYLKTGRNDQADFHFKKAAEINPHNSVLMTCIGMIYERMKKFTYALEYYRRACVLDEKSSLARFKKAKVLVSLREYSKALEELEALKVLAPDEANVHFLLGKLYKRMKKRSLAMRHLTIAWNLDGKANHIIKESIEHLDVPEENLLGETGEIYKNLDE</sequence>
<dbReference type="HOGENOM" id="CLU_008850_0_1_1"/>
<dbReference type="Pfam" id="PF13181">
    <property type="entry name" value="TPR_8"/>
    <property type="match status" value="2"/>
</dbReference>
<comment type="similarity">
    <text evidence="5">Belongs to the APC3/CDC27 family.</text>
</comment>
<reference evidence="7 9" key="1">
    <citation type="journal article" date="2011" name="Science">
        <title>Comparative functional genomics of the fission yeasts.</title>
        <authorList>
            <person name="Rhind N."/>
            <person name="Chen Z."/>
            <person name="Yassour M."/>
            <person name="Thompson D.A."/>
            <person name="Haas B.J."/>
            <person name="Habib N."/>
            <person name="Wapinski I."/>
            <person name="Roy S."/>
            <person name="Lin M.F."/>
            <person name="Heiman D.I."/>
            <person name="Young S.K."/>
            <person name="Furuya K."/>
            <person name="Guo Y."/>
            <person name="Pidoux A."/>
            <person name="Chen H.M."/>
            <person name="Robbertse B."/>
            <person name="Goldberg J.M."/>
            <person name="Aoki K."/>
            <person name="Bayne E.H."/>
            <person name="Berlin A.M."/>
            <person name="Desjardins C.A."/>
            <person name="Dobbs E."/>
            <person name="Dukaj L."/>
            <person name="Fan L."/>
            <person name="FitzGerald M.G."/>
            <person name="French C."/>
            <person name="Gujja S."/>
            <person name="Hansen K."/>
            <person name="Keifenheim D."/>
            <person name="Levin J.Z."/>
            <person name="Mosher R.A."/>
            <person name="Mueller C.A."/>
            <person name="Pfiffner J."/>
            <person name="Priest M."/>
            <person name="Russ C."/>
            <person name="Smialowska A."/>
            <person name="Swoboda P."/>
            <person name="Sykes S.M."/>
            <person name="Vaughn M."/>
            <person name="Vengrova S."/>
            <person name="Yoder R."/>
            <person name="Zeng Q."/>
            <person name="Allshire R."/>
            <person name="Baulcombe D."/>
            <person name="Birren B.W."/>
            <person name="Brown W."/>
            <person name="Ekwall K."/>
            <person name="Kellis M."/>
            <person name="Leatherwood J."/>
            <person name="Levin H."/>
            <person name="Margalit H."/>
            <person name="Martienssen R."/>
            <person name="Nieduszynski C.A."/>
            <person name="Spatafora J.W."/>
            <person name="Friedman N."/>
            <person name="Dalgaard J.Z."/>
            <person name="Baumann P."/>
            <person name="Niki H."/>
            <person name="Regev A."/>
            <person name="Nusbaum C."/>
        </authorList>
    </citation>
    <scope>NUCLEOTIDE SEQUENCE [LARGE SCALE GENOMIC DNA]</scope>
    <source>
        <strain evidence="9">yFS275 / FY16936</strain>
    </source>
</reference>
<dbReference type="Pfam" id="PF12895">
    <property type="entry name" value="ANAPC3"/>
    <property type="match status" value="1"/>
</dbReference>
<dbReference type="PROSITE" id="PS50293">
    <property type="entry name" value="TPR_REGION"/>
    <property type="match status" value="1"/>
</dbReference>
<dbReference type="FunFam" id="1.25.40.10:FF:000018">
    <property type="entry name" value="Cell division cycle protein 27 homolog B"/>
    <property type="match status" value="1"/>
</dbReference>
<evidence type="ECO:0000256" key="5">
    <source>
        <dbReference type="ARBA" id="ARBA00038210"/>
    </source>
</evidence>
<keyword evidence="4" id="KW-0539">Nucleus</keyword>
<evidence type="ECO:0000313" key="9">
    <source>
        <dbReference type="Proteomes" id="UP000001744"/>
    </source>
</evidence>
<evidence type="ECO:0000256" key="4">
    <source>
        <dbReference type="ARBA" id="ARBA00023242"/>
    </source>
</evidence>
<name>B6JZC7_SCHJY</name>
<accession>B6JZC7</accession>
<evidence type="ECO:0000313" key="7">
    <source>
        <dbReference type="EMBL" id="EEB06895.1"/>
    </source>
</evidence>
<dbReference type="JaponicusDB" id="SJAG_01956">
    <property type="gene designation" value="nuc2"/>
</dbReference>
<dbReference type="GO" id="GO:0051728">
    <property type="term" value="P:cell cycle switching, mitotic to meiotic cell cycle"/>
    <property type="evidence" value="ECO:0007669"/>
    <property type="project" value="EnsemblFungi"/>
</dbReference>
<dbReference type="PANTHER" id="PTHR12558:SF13">
    <property type="entry name" value="CELL DIVISION CYCLE PROTEIN 27 HOMOLOG"/>
    <property type="match status" value="1"/>
</dbReference>
<comment type="subcellular location">
    <subcellularLocation>
        <location evidence="1">Nucleus</location>
    </subcellularLocation>
</comment>
<feature type="repeat" description="TPR" evidence="6">
    <location>
        <begin position="367"/>
        <end position="400"/>
    </location>
</feature>
<keyword evidence="3 6" id="KW-0802">TPR repeat</keyword>
<evidence type="ECO:0000256" key="3">
    <source>
        <dbReference type="ARBA" id="ARBA00022803"/>
    </source>
</evidence>
<dbReference type="PROSITE" id="PS50005">
    <property type="entry name" value="TPR"/>
    <property type="match status" value="5"/>
</dbReference>
<dbReference type="eggNOG" id="KOG1126">
    <property type="taxonomic scope" value="Eukaryota"/>
</dbReference>
<evidence type="ECO:0000256" key="1">
    <source>
        <dbReference type="ARBA" id="ARBA00004123"/>
    </source>
</evidence>
<dbReference type="Pfam" id="PF00515">
    <property type="entry name" value="TPR_1"/>
    <property type="match status" value="1"/>
</dbReference>
<evidence type="ECO:0000256" key="6">
    <source>
        <dbReference type="PROSITE-ProRule" id="PRU00339"/>
    </source>
</evidence>
<dbReference type="OrthoDB" id="329563at2759"/>
<gene>
    <name evidence="8" type="primary">nuc2</name>
    <name evidence="7" type="ORF">SJAG_01956</name>
</gene>
<dbReference type="GO" id="GO:0031145">
    <property type="term" value="P:anaphase-promoting complex-dependent catabolic process"/>
    <property type="evidence" value="ECO:0000318"/>
    <property type="project" value="GO_Central"/>
</dbReference>
<keyword evidence="2" id="KW-0677">Repeat</keyword>
<evidence type="ECO:0000256" key="2">
    <source>
        <dbReference type="ARBA" id="ARBA00022737"/>
    </source>
</evidence>
<dbReference type="GeneID" id="7049951"/>
<protein>
    <submittedName>
        <fullName evidence="7">Anaphase-promoting complex subunit Apc3</fullName>
    </submittedName>
</protein>
<dbReference type="GO" id="GO:0016567">
    <property type="term" value="P:protein ubiquitination"/>
    <property type="evidence" value="ECO:0000318"/>
    <property type="project" value="GO_Central"/>
</dbReference>
<dbReference type="VEuPathDB" id="FungiDB:SJAG_01956"/>
<proteinExistence type="inferred from homology"/>
<dbReference type="SMART" id="SM00028">
    <property type="entry name" value="TPR"/>
    <property type="match status" value="9"/>
</dbReference>
<dbReference type="Proteomes" id="UP000001744">
    <property type="component" value="Unassembled WGS sequence"/>
</dbReference>
<dbReference type="GO" id="GO:0005680">
    <property type="term" value="C:anaphase-promoting complex"/>
    <property type="evidence" value="ECO:0000318"/>
    <property type="project" value="GO_Central"/>
</dbReference>
<dbReference type="SUPFAM" id="SSF48452">
    <property type="entry name" value="TPR-like"/>
    <property type="match status" value="3"/>
</dbReference>
<feature type="repeat" description="TPR" evidence="6">
    <location>
        <begin position="469"/>
        <end position="502"/>
    </location>
</feature>
<dbReference type="EMBL" id="KE651168">
    <property type="protein sequence ID" value="EEB06895.1"/>
    <property type="molecule type" value="Genomic_DNA"/>
</dbReference>
<keyword evidence="9" id="KW-1185">Reference proteome</keyword>